<organism evidence="18 19">
    <name type="scientific">Vreelandella subglaciescola</name>
    <dbReference type="NCBI Taxonomy" id="29571"/>
    <lineage>
        <taxon>Bacteria</taxon>
        <taxon>Pseudomonadati</taxon>
        <taxon>Pseudomonadota</taxon>
        <taxon>Gammaproteobacteria</taxon>
        <taxon>Oceanospirillales</taxon>
        <taxon>Halomonadaceae</taxon>
        <taxon>Vreelandella</taxon>
    </lineage>
</organism>
<evidence type="ECO:0000256" key="4">
    <source>
        <dbReference type="ARBA" id="ARBA00022490"/>
    </source>
</evidence>
<evidence type="ECO:0000256" key="12">
    <source>
        <dbReference type="ARBA" id="ARBA00025217"/>
    </source>
</evidence>
<evidence type="ECO:0000259" key="17">
    <source>
        <dbReference type="Pfam" id="PF08264"/>
    </source>
</evidence>
<keyword evidence="10 14" id="KW-0648">Protein biosynthesis</keyword>
<feature type="binding site" evidence="14">
    <location>
        <position position="939"/>
    </location>
    <ligand>
        <name>Zn(2+)</name>
        <dbReference type="ChEBI" id="CHEBI:29105"/>
    </ligand>
</feature>
<evidence type="ECO:0000256" key="10">
    <source>
        <dbReference type="ARBA" id="ARBA00022917"/>
    </source>
</evidence>
<feature type="binding site" evidence="14">
    <location>
        <position position="578"/>
    </location>
    <ligand>
        <name>L-isoleucyl-5'-AMP</name>
        <dbReference type="ChEBI" id="CHEBI:178002"/>
    </ligand>
</feature>
<dbReference type="HAMAP" id="MF_02002">
    <property type="entry name" value="Ile_tRNA_synth_type1"/>
    <property type="match status" value="1"/>
</dbReference>
<evidence type="ECO:0000256" key="7">
    <source>
        <dbReference type="ARBA" id="ARBA00022741"/>
    </source>
</evidence>
<comment type="similarity">
    <text evidence="2 14">Belongs to the class-I aminoacyl-tRNA synthetase family. IleS type 1 subfamily.</text>
</comment>
<dbReference type="EMBL" id="LT670847">
    <property type="protein sequence ID" value="SHM16007.1"/>
    <property type="molecule type" value="Genomic_DNA"/>
</dbReference>
<feature type="binding site" evidence="14">
    <location>
        <position position="916"/>
    </location>
    <ligand>
        <name>Zn(2+)</name>
        <dbReference type="ChEBI" id="CHEBI:29105"/>
    </ligand>
</feature>
<dbReference type="NCBIfam" id="TIGR00392">
    <property type="entry name" value="ileS"/>
    <property type="match status" value="1"/>
</dbReference>
<keyword evidence="7 14" id="KW-0547">Nucleotide-binding</keyword>
<dbReference type="GO" id="GO:0004822">
    <property type="term" value="F:isoleucine-tRNA ligase activity"/>
    <property type="evidence" value="ECO:0007669"/>
    <property type="project" value="UniProtKB-UniRule"/>
</dbReference>
<dbReference type="AlphaFoldDB" id="A0A1M7GJA0"/>
<dbReference type="GO" id="GO:0000049">
    <property type="term" value="F:tRNA binding"/>
    <property type="evidence" value="ECO:0007669"/>
    <property type="project" value="InterPro"/>
</dbReference>
<comment type="cofactor">
    <cofactor evidence="14">
        <name>Zn(2+)</name>
        <dbReference type="ChEBI" id="CHEBI:29105"/>
    </cofactor>
    <text evidence="14">Binds 1 zinc ion per subunit.</text>
</comment>
<dbReference type="STRING" id="29571.SAMN05878437_1543"/>
<keyword evidence="4 14" id="KW-0963">Cytoplasm</keyword>
<comment type="function">
    <text evidence="12 14">Catalyzes the attachment of isoleucine to tRNA(Ile). As IleRS can inadvertently accommodate and process structurally similar amino acids such as valine, to avoid such errors it has two additional distinct tRNA(Ile)-dependent editing activities. One activity is designated as 'pretransfer' editing and involves the hydrolysis of activated Val-AMP. The other activity is designated 'posttransfer' editing and involves deacylation of mischarged Val-tRNA(Ile).</text>
</comment>
<dbReference type="Proteomes" id="UP000190911">
    <property type="component" value="Chromosome I"/>
</dbReference>
<dbReference type="FunFam" id="3.40.50.620:FF:000048">
    <property type="entry name" value="Isoleucine--tRNA ligase"/>
    <property type="match status" value="1"/>
</dbReference>
<dbReference type="GO" id="GO:0005829">
    <property type="term" value="C:cytosol"/>
    <property type="evidence" value="ECO:0007669"/>
    <property type="project" value="TreeGrafter"/>
</dbReference>
<dbReference type="InterPro" id="IPR050081">
    <property type="entry name" value="Ile-tRNA_ligase"/>
</dbReference>
<dbReference type="GO" id="GO:0006428">
    <property type="term" value="P:isoleucyl-tRNA aminoacylation"/>
    <property type="evidence" value="ECO:0007669"/>
    <property type="project" value="UniProtKB-UniRule"/>
</dbReference>
<reference evidence="18 19" key="1">
    <citation type="submission" date="2016-11" db="EMBL/GenBank/DDBJ databases">
        <authorList>
            <person name="Jaros S."/>
            <person name="Januszkiewicz K."/>
            <person name="Wedrychowicz H."/>
        </authorList>
    </citation>
    <scope>NUCLEOTIDE SEQUENCE [LARGE SCALE GENOMIC DNA]</scope>
    <source>
        <strain evidence="18 19">ACAM 12</strain>
    </source>
</reference>
<feature type="binding site" evidence="14">
    <location>
        <position position="936"/>
    </location>
    <ligand>
        <name>Zn(2+)</name>
        <dbReference type="ChEBI" id="CHEBI:29105"/>
    </ligand>
</feature>
<feature type="binding site" evidence="14">
    <location>
        <position position="919"/>
    </location>
    <ligand>
        <name>Zn(2+)</name>
        <dbReference type="ChEBI" id="CHEBI:29105"/>
    </ligand>
</feature>
<comment type="subunit">
    <text evidence="3 14">Monomer.</text>
</comment>
<dbReference type="CDD" id="cd00818">
    <property type="entry name" value="IleRS_core"/>
    <property type="match status" value="1"/>
</dbReference>
<evidence type="ECO:0000256" key="2">
    <source>
        <dbReference type="ARBA" id="ARBA00006887"/>
    </source>
</evidence>
<name>A0A1M7GJA0_9GAMM</name>
<feature type="short sequence motif" description="'KMSKS' region" evidence="14">
    <location>
        <begin position="619"/>
        <end position="623"/>
    </location>
</feature>
<dbReference type="GO" id="GO:0008270">
    <property type="term" value="F:zinc ion binding"/>
    <property type="evidence" value="ECO:0007669"/>
    <property type="project" value="UniProtKB-UniRule"/>
</dbReference>
<dbReference type="FunCoup" id="A0A1M7GJA0">
    <property type="interactions" value="582"/>
</dbReference>
<dbReference type="PROSITE" id="PS00178">
    <property type="entry name" value="AA_TRNA_LIGASE_I"/>
    <property type="match status" value="1"/>
</dbReference>
<dbReference type="InterPro" id="IPR013155">
    <property type="entry name" value="M/V/L/I-tRNA-synth_anticd-bd"/>
</dbReference>
<evidence type="ECO:0000256" key="13">
    <source>
        <dbReference type="ARBA" id="ARBA00048359"/>
    </source>
</evidence>
<dbReference type="EC" id="6.1.1.5" evidence="14"/>
<keyword evidence="5 14" id="KW-0436">Ligase</keyword>
<dbReference type="SUPFAM" id="SSF47323">
    <property type="entry name" value="Anticodon-binding domain of a subclass of class I aminoacyl-tRNA synthetases"/>
    <property type="match status" value="1"/>
</dbReference>
<keyword evidence="9 14" id="KW-0067">ATP-binding</keyword>
<evidence type="ECO:0000259" key="15">
    <source>
        <dbReference type="Pfam" id="PF00133"/>
    </source>
</evidence>
<proteinExistence type="inferred from homology"/>
<evidence type="ECO:0000259" key="16">
    <source>
        <dbReference type="Pfam" id="PF06827"/>
    </source>
</evidence>
<evidence type="ECO:0000256" key="1">
    <source>
        <dbReference type="ARBA" id="ARBA00004496"/>
    </source>
</evidence>
<dbReference type="InterPro" id="IPR010663">
    <property type="entry name" value="Znf_FPG/IleRS"/>
</dbReference>
<dbReference type="FunFam" id="3.40.50.620:FF:000042">
    <property type="entry name" value="Isoleucine--tRNA ligase"/>
    <property type="match status" value="1"/>
</dbReference>
<dbReference type="InterPro" id="IPR023585">
    <property type="entry name" value="Ile-tRNA-ligase_type1"/>
</dbReference>
<dbReference type="GO" id="GO:0005524">
    <property type="term" value="F:ATP binding"/>
    <property type="evidence" value="ECO:0007669"/>
    <property type="project" value="UniProtKB-UniRule"/>
</dbReference>
<dbReference type="InterPro" id="IPR002301">
    <property type="entry name" value="Ile-tRNA-ligase"/>
</dbReference>
<evidence type="ECO:0000313" key="18">
    <source>
        <dbReference type="EMBL" id="SHM16007.1"/>
    </source>
</evidence>
<dbReference type="Gene3D" id="3.40.50.620">
    <property type="entry name" value="HUPs"/>
    <property type="match status" value="2"/>
</dbReference>
<feature type="domain" description="Zinc finger FPG/IleRS-type" evidence="16">
    <location>
        <begin position="915"/>
        <end position="942"/>
    </location>
</feature>
<keyword evidence="19" id="KW-1185">Reference proteome</keyword>
<comment type="subcellular location">
    <subcellularLocation>
        <location evidence="1 14">Cytoplasm</location>
    </subcellularLocation>
</comment>
<accession>A0A1M7GJA0</accession>
<dbReference type="FunFam" id="1.10.730.20:FF:000001">
    <property type="entry name" value="Isoleucine--tRNA ligase"/>
    <property type="match status" value="1"/>
</dbReference>
<evidence type="ECO:0000256" key="3">
    <source>
        <dbReference type="ARBA" id="ARBA00011245"/>
    </source>
</evidence>
<comment type="catalytic activity">
    <reaction evidence="13 14">
        <text>tRNA(Ile) + L-isoleucine + ATP = L-isoleucyl-tRNA(Ile) + AMP + diphosphate</text>
        <dbReference type="Rhea" id="RHEA:11060"/>
        <dbReference type="Rhea" id="RHEA-COMP:9666"/>
        <dbReference type="Rhea" id="RHEA-COMP:9695"/>
        <dbReference type="ChEBI" id="CHEBI:30616"/>
        <dbReference type="ChEBI" id="CHEBI:33019"/>
        <dbReference type="ChEBI" id="CHEBI:58045"/>
        <dbReference type="ChEBI" id="CHEBI:78442"/>
        <dbReference type="ChEBI" id="CHEBI:78528"/>
        <dbReference type="ChEBI" id="CHEBI:456215"/>
        <dbReference type="EC" id="6.1.1.5"/>
    </reaction>
</comment>
<dbReference type="SUPFAM" id="SSF50677">
    <property type="entry name" value="ValRS/IleRS/LeuRS editing domain"/>
    <property type="match status" value="1"/>
</dbReference>
<feature type="short sequence motif" description="'HIGH' region" evidence="14">
    <location>
        <begin position="68"/>
        <end position="78"/>
    </location>
</feature>
<dbReference type="InterPro" id="IPR002300">
    <property type="entry name" value="aa-tRNA-synth_Ia"/>
</dbReference>
<dbReference type="Pfam" id="PF00133">
    <property type="entry name" value="tRNA-synt_1"/>
    <property type="match status" value="1"/>
</dbReference>
<dbReference type="GO" id="GO:0002161">
    <property type="term" value="F:aminoacyl-tRNA deacylase activity"/>
    <property type="evidence" value="ECO:0007669"/>
    <property type="project" value="InterPro"/>
</dbReference>
<dbReference type="InterPro" id="IPR001412">
    <property type="entry name" value="aa-tRNA-synth_I_CS"/>
</dbReference>
<keyword evidence="8 14" id="KW-0862">Zinc</keyword>
<feature type="domain" description="Aminoacyl-tRNA synthetase class Ia" evidence="15">
    <location>
        <begin position="39"/>
        <end position="657"/>
    </location>
</feature>
<dbReference type="Gene3D" id="3.90.740.10">
    <property type="entry name" value="Valyl/Leucyl/Isoleucyl-tRNA synthetase, editing domain"/>
    <property type="match status" value="1"/>
</dbReference>
<feature type="binding site" evidence="14">
    <location>
        <position position="622"/>
    </location>
    <ligand>
        <name>ATP</name>
        <dbReference type="ChEBI" id="CHEBI:30616"/>
    </ligand>
</feature>
<protein>
    <recommendedName>
        <fullName evidence="14">Isoleucine--tRNA ligase</fullName>
        <ecNumber evidence="14">6.1.1.5</ecNumber>
    </recommendedName>
    <alternativeName>
        <fullName evidence="14">Isoleucyl-tRNA synthetase</fullName>
        <shortName evidence="14">IleRS</shortName>
    </alternativeName>
</protein>
<feature type="domain" description="Methionyl/Valyl/Leucyl/Isoleucyl-tRNA synthetase anticodon-binding" evidence="17">
    <location>
        <begin position="702"/>
        <end position="858"/>
    </location>
</feature>
<evidence type="ECO:0000313" key="19">
    <source>
        <dbReference type="Proteomes" id="UP000190911"/>
    </source>
</evidence>
<keyword evidence="6 14" id="KW-0479">Metal-binding</keyword>
<dbReference type="CDD" id="cd07960">
    <property type="entry name" value="Anticodon_Ia_Ile_BEm"/>
    <property type="match status" value="1"/>
</dbReference>
<dbReference type="Pfam" id="PF06827">
    <property type="entry name" value="zf-FPG_IleRS"/>
    <property type="match status" value="1"/>
</dbReference>
<dbReference type="InterPro" id="IPR014729">
    <property type="entry name" value="Rossmann-like_a/b/a_fold"/>
</dbReference>
<evidence type="ECO:0000256" key="11">
    <source>
        <dbReference type="ARBA" id="ARBA00023146"/>
    </source>
</evidence>
<dbReference type="Gene3D" id="1.10.730.20">
    <property type="match status" value="1"/>
</dbReference>
<evidence type="ECO:0000256" key="5">
    <source>
        <dbReference type="ARBA" id="ARBA00022598"/>
    </source>
</evidence>
<dbReference type="InterPro" id="IPR009080">
    <property type="entry name" value="tRNAsynth_Ia_anticodon-bd"/>
</dbReference>
<keyword evidence="11 14" id="KW-0030">Aminoacyl-tRNA synthetase</keyword>
<dbReference type="PANTHER" id="PTHR42765">
    <property type="entry name" value="SOLEUCYL-TRNA SYNTHETASE"/>
    <property type="match status" value="1"/>
</dbReference>
<gene>
    <name evidence="14" type="primary">ileS</name>
    <name evidence="18" type="ORF">SAMN05878437_1543</name>
</gene>
<dbReference type="InParanoid" id="A0A1M7GJA0"/>
<dbReference type="Pfam" id="PF08264">
    <property type="entry name" value="Anticodon_1"/>
    <property type="match status" value="1"/>
</dbReference>
<dbReference type="PANTHER" id="PTHR42765:SF1">
    <property type="entry name" value="ISOLEUCINE--TRNA LIGASE, MITOCHONDRIAL"/>
    <property type="match status" value="1"/>
</dbReference>
<evidence type="ECO:0000256" key="14">
    <source>
        <dbReference type="HAMAP-Rule" id="MF_02002"/>
    </source>
</evidence>
<dbReference type="InterPro" id="IPR033708">
    <property type="entry name" value="Anticodon_Ile_BEm"/>
</dbReference>
<evidence type="ECO:0000256" key="9">
    <source>
        <dbReference type="ARBA" id="ARBA00022840"/>
    </source>
</evidence>
<comment type="domain">
    <text evidence="14">IleRS has two distinct active sites: one for aminoacylation and one for editing. The misactivated valine is translocated from the active site to the editing site, which sterically excludes the correctly activated isoleucine. The single editing site contains two valyl binding pockets, one specific for each substrate (Val-AMP or Val-tRNA(Ile)).</text>
</comment>
<evidence type="ECO:0000256" key="6">
    <source>
        <dbReference type="ARBA" id="ARBA00022723"/>
    </source>
</evidence>
<evidence type="ECO:0000256" key="8">
    <source>
        <dbReference type="ARBA" id="ARBA00022833"/>
    </source>
</evidence>
<dbReference type="InterPro" id="IPR009008">
    <property type="entry name" value="Val/Leu/Ile-tRNA-synth_edit"/>
</dbReference>
<dbReference type="SUPFAM" id="SSF52374">
    <property type="entry name" value="Nucleotidylyl transferase"/>
    <property type="match status" value="1"/>
</dbReference>
<sequence>MPLMLTTADRTMDYKHTLNLPETDFPMRGMLPKREPGRVSQWQDLGIYSRLRQSRAGRPLFVLHDGPPYANGSIHIGHAVNKILKDIIVKSKNLAGFDAPYVPGWDCHGLPIEHKVETTHGKNLEPAHARGLCREYAGAQIETQLADFVRLGVIGDWDNPYRSMDYANEAGEIRTLGEMVETGYVFKGLKPVNWCFDCRSALAEAEVEYADKKSDAIDVAFPVEDADKLAAAFGLSELGKPAAVAIWTTTPWTIPANQALNVHPDFTYALVDTGSRLLLLAEELVESCLARFGLQGDVIATAQGKALDLIRFRHPLYARLAPIYLADYVECDVGSTGIVHSAPSYGMDDFLTCRDHGMSFDDMLNPVQGNGVYADDLEFFGGQMIWKANPNIVEKLREEDALLAHTPITHSYMHCWRHKTPVIYRATAQWFVGMDVAGKDGKTLRERALEGVDATAFTPGWGQARLHAMIANRPDWCISRQRNWGVPIPLFLHKQTGELHPRTVGLIEEAAKRVEQGGIDAWFALEPAELLGAEADDYEKVTDTLDVWFDSGTTHRHVLRGSHPHGHESGPRADLYLEGSDQHRGWFHSSLLTGCAIDGHPPYRELLTHGFTVDAKGHKMSKSTGNVVAPQQVMDKLGADILRLWVASTDYSGEMAVSDEILKRTADVYRRIRNTSRFLLSNLNGFDPSKDAVAFDDMLALDRWVVDRAAQLQARIETAFDEYRFLDVYQQVHGFCAGELGGFYLDVIKDRQYTTQTDSLARRSAQTALYHVVQALSRWIAPILSFTAEEIFEHIPGERGDSVLLEEYYTGLETLSDDADMGRAFWAQLLEVKNAVNKCLEDARNAKVIKGSLAAEVTLYVDDALHATLTRLGDELRFVMLTSEVTLKPLAEAHEAEATELEGLKVAVSVSANAKCERCWHHRPDVGAHAEHADLCGRCISNLPEGEGETRYYA</sequence>
<dbReference type="PRINTS" id="PR00984">
    <property type="entry name" value="TRNASYNTHILE"/>
</dbReference>